<evidence type="ECO:0000313" key="1">
    <source>
        <dbReference type="EMBL" id="KAJ7193600.1"/>
    </source>
</evidence>
<accession>A0AAD6USE3</accession>
<proteinExistence type="predicted"/>
<organism evidence="1 2">
    <name type="scientific">Mycena pura</name>
    <dbReference type="NCBI Taxonomy" id="153505"/>
    <lineage>
        <taxon>Eukaryota</taxon>
        <taxon>Fungi</taxon>
        <taxon>Dikarya</taxon>
        <taxon>Basidiomycota</taxon>
        <taxon>Agaricomycotina</taxon>
        <taxon>Agaricomycetes</taxon>
        <taxon>Agaricomycetidae</taxon>
        <taxon>Agaricales</taxon>
        <taxon>Marasmiineae</taxon>
        <taxon>Mycenaceae</taxon>
        <taxon>Mycena</taxon>
    </lineage>
</organism>
<sequence>MLQNIVSQSPHLRELSFLFRHDLFKVAGDDASHSALMATFCATLSAMVQRVSGPVFVVTTSAVFSCMPQDVARWKLDLFEFNAGWGLRALATRAQRAIGLAVKPKGFWGPRTTIRLHTGGNRDVYALTTCHSASVQSIRDATSPISSFSIITFDPRLLTILRLGDSMAGLLPTLLAQHWGALIAHIALPCLRRVFLVTDTIAPAALHVFLAHHPHVQELDFEGFQTDDGSDVTGAVVAPPLAHPGLKAFGGGILGRLVPGLAEAPHLRKVFFVFAHHLVPADLAGLVRDLHALAPCTNDLTLDIHLFASNRVTDAVACWSTSPEAQRAARALHCVRAVRLTIPSSVMGREAFAWVAQLPALQSFKLLLFVSNLDGPLAVPEDAETGRLLEEARAALPHVQDVSSVRPG</sequence>
<dbReference type="Proteomes" id="UP001219525">
    <property type="component" value="Unassembled WGS sequence"/>
</dbReference>
<comment type="caution">
    <text evidence="1">The sequence shown here is derived from an EMBL/GenBank/DDBJ whole genome shotgun (WGS) entry which is preliminary data.</text>
</comment>
<gene>
    <name evidence="1" type="ORF">GGX14DRAFT_405340</name>
</gene>
<reference evidence="1" key="1">
    <citation type="submission" date="2023-03" db="EMBL/GenBank/DDBJ databases">
        <title>Massive genome expansion in bonnet fungi (Mycena s.s.) driven by repeated elements and novel gene families across ecological guilds.</title>
        <authorList>
            <consortium name="Lawrence Berkeley National Laboratory"/>
            <person name="Harder C.B."/>
            <person name="Miyauchi S."/>
            <person name="Viragh M."/>
            <person name="Kuo A."/>
            <person name="Thoen E."/>
            <person name="Andreopoulos B."/>
            <person name="Lu D."/>
            <person name="Skrede I."/>
            <person name="Drula E."/>
            <person name="Henrissat B."/>
            <person name="Morin E."/>
            <person name="Kohler A."/>
            <person name="Barry K."/>
            <person name="LaButti K."/>
            <person name="Morin E."/>
            <person name="Salamov A."/>
            <person name="Lipzen A."/>
            <person name="Mereny Z."/>
            <person name="Hegedus B."/>
            <person name="Baldrian P."/>
            <person name="Stursova M."/>
            <person name="Weitz H."/>
            <person name="Taylor A."/>
            <person name="Grigoriev I.V."/>
            <person name="Nagy L.G."/>
            <person name="Martin F."/>
            <person name="Kauserud H."/>
        </authorList>
    </citation>
    <scope>NUCLEOTIDE SEQUENCE</scope>
    <source>
        <strain evidence="1">9144</strain>
    </source>
</reference>
<name>A0AAD6USE3_9AGAR</name>
<keyword evidence="2" id="KW-1185">Reference proteome</keyword>
<evidence type="ECO:0000313" key="2">
    <source>
        <dbReference type="Proteomes" id="UP001219525"/>
    </source>
</evidence>
<dbReference type="AlphaFoldDB" id="A0AAD6USE3"/>
<dbReference type="EMBL" id="JARJCW010000106">
    <property type="protein sequence ID" value="KAJ7193600.1"/>
    <property type="molecule type" value="Genomic_DNA"/>
</dbReference>
<protein>
    <submittedName>
        <fullName evidence="1">Uncharacterized protein</fullName>
    </submittedName>
</protein>